<dbReference type="OrthoDB" id="9775207at2"/>
<dbReference type="Gene3D" id="1.10.287.1260">
    <property type="match status" value="1"/>
</dbReference>
<dbReference type="InterPro" id="IPR011066">
    <property type="entry name" value="MscS_channel_C_sf"/>
</dbReference>
<evidence type="ECO:0000256" key="3">
    <source>
        <dbReference type="ARBA" id="ARBA00022475"/>
    </source>
</evidence>
<dbReference type="Proteomes" id="UP000636949">
    <property type="component" value="Unassembled WGS sequence"/>
</dbReference>
<evidence type="ECO:0000313" key="10">
    <source>
        <dbReference type="EMBL" id="GGF94804.1"/>
    </source>
</evidence>
<evidence type="ECO:0000259" key="9">
    <source>
        <dbReference type="Pfam" id="PF21082"/>
    </source>
</evidence>
<evidence type="ECO:0000313" key="11">
    <source>
        <dbReference type="Proteomes" id="UP000636949"/>
    </source>
</evidence>
<dbReference type="Gene3D" id="2.30.30.60">
    <property type="match status" value="1"/>
</dbReference>
<dbReference type="PANTHER" id="PTHR43634:SF2">
    <property type="entry name" value="LOW CONDUCTANCE MECHANOSENSITIVE CHANNEL YNAI"/>
    <property type="match status" value="1"/>
</dbReference>
<protein>
    <submittedName>
        <fullName evidence="10">Mechanosensitive ion channel protein MscS</fullName>
    </submittedName>
</protein>
<dbReference type="InterPro" id="IPR010920">
    <property type="entry name" value="LSM_dom_sf"/>
</dbReference>
<sequence>MDPITQYLDLSKNYAEYVHAAIVIVAILLINVVIRIVLAIFDKSLAKKSPYLRIFYQAVNRPIRYITWIIGLWIILTQLIDWQGKQVQAMLNIANMAVKVLVVLCVAWILMRFARGMRKLFIEKNTRTDGGYNDFSMIETVYKASQAIIIILLFFSILGALDIPIVALAGMATVVTGFFAITQQELIKNLFGGTVLYLDRPFAVGDWIYTVGGGIEGTVEKISFRLTIIRGFDKRPIYVPNATFLTTAVVNASRMTNRRILQYIGVRYQDFTKVHQILQDARDMLKKHPAIDQKCTNLVCIVNGNTNMGTNIEGVFGSYSINFMIYTFTKTTNWVKFQALQDEIMLKIGEIIEKNGAQIAFPTTTLDIPEGALHQVTAASSKA</sequence>
<keyword evidence="11" id="KW-1185">Reference proteome</keyword>
<dbReference type="RefSeq" id="WP_117002023.1">
    <property type="nucleotide sequence ID" value="NZ_BMJS01000008.1"/>
</dbReference>
<dbReference type="PROSITE" id="PS01246">
    <property type="entry name" value="UPF0003"/>
    <property type="match status" value="1"/>
</dbReference>
<feature type="transmembrane region" description="Helical" evidence="7">
    <location>
        <begin position="20"/>
        <end position="41"/>
    </location>
</feature>
<feature type="transmembrane region" description="Helical" evidence="7">
    <location>
        <begin position="92"/>
        <end position="111"/>
    </location>
</feature>
<dbReference type="GO" id="GO:0008381">
    <property type="term" value="F:mechanosensitive monoatomic ion channel activity"/>
    <property type="evidence" value="ECO:0007669"/>
    <property type="project" value="UniProtKB-ARBA"/>
</dbReference>
<keyword evidence="3" id="KW-1003">Cell membrane</keyword>
<comment type="subcellular location">
    <subcellularLocation>
        <location evidence="1">Cell membrane</location>
        <topology evidence="1">Multi-pass membrane protein</topology>
    </subcellularLocation>
</comment>
<evidence type="ECO:0000256" key="2">
    <source>
        <dbReference type="ARBA" id="ARBA00008017"/>
    </source>
</evidence>
<keyword evidence="6 7" id="KW-0472">Membrane</keyword>
<dbReference type="SUPFAM" id="SSF50182">
    <property type="entry name" value="Sm-like ribonucleoproteins"/>
    <property type="match status" value="1"/>
</dbReference>
<feature type="domain" description="Mechanosensitive ion channel MscS C-terminal" evidence="9">
    <location>
        <begin position="264"/>
        <end position="359"/>
    </location>
</feature>
<dbReference type="Pfam" id="PF21082">
    <property type="entry name" value="MS_channel_3rd"/>
    <property type="match status" value="1"/>
</dbReference>
<keyword evidence="4 7" id="KW-0812">Transmembrane</keyword>
<gene>
    <name evidence="10" type="ORF">GCM10010995_10030</name>
</gene>
<reference evidence="10" key="2">
    <citation type="submission" date="2020-09" db="EMBL/GenBank/DDBJ databases">
        <authorList>
            <person name="Sun Q."/>
            <person name="Zhou Y."/>
        </authorList>
    </citation>
    <scope>NUCLEOTIDE SEQUENCE</scope>
    <source>
        <strain evidence="10">CGMCC 1.15758</strain>
    </source>
</reference>
<dbReference type="GO" id="GO:0005886">
    <property type="term" value="C:plasma membrane"/>
    <property type="evidence" value="ECO:0007669"/>
    <property type="project" value="UniProtKB-SubCell"/>
</dbReference>
<dbReference type="InterPro" id="IPR006685">
    <property type="entry name" value="MscS_channel_2nd"/>
</dbReference>
<comment type="caution">
    <text evidence="10">The sequence shown here is derived from an EMBL/GenBank/DDBJ whole genome shotgun (WGS) entry which is preliminary data.</text>
</comment>
<dbReference type="AlphaFoldDB" id="A0A8J2Z3K8"/>
<dbReference type="InterPro" id="IPR006686">
    <property type="entry name" value="MscS_channel_CS"/>
</dbReference>
<feature type="domain" description="Mechanosensitive ion channel MscS" evidence="8">
    <location>
        <begin position="186"/>
        <end position="254"/>
    </location>
</feature>
<dbReference type="InterPro" id="IPR049278">
    <property type="entry name" value="MS_channel_C"/>
</dbReference>
<reference evidence="10" key="1">
    <citation type="journal article" date="2014" name="Int. J. Syst. Evol. Microbiol.">
        <title>Complete genome sequence of Corynebacterium casei LMG S-19264T (=DSM 44701T), isolated from a smear-ripened cheese.</title>
        <authorList>
            <consortium name="US DOE Joint Genome Institute (JGI-PGF)"/>
            <person name="Walter F."/>
            <person name="Albersmeier A."/>
            <person name="Kalinowski J."/>
            <person name="Ruckert C."/>
        </authorList>
    </citation>
    <scope>NUCLEOTIDE SEQUENCE</scope>
    <source>
        <strain evidence="10">CGMCC 1.15758</strain>
    </source>
</reference>
<evidence type="ECO:0000256" key="1">
    <source>
        <dbReference type="ARBA" id="ARBA00004651"/>
    </source>
</evidence>
<evidence type="ECO:0000256" key="6">
    <source>
        <dbReference type="ARBA" id="ARBA00023136"/>
    </source>
</evidence>
<dbReference type="EMBL" id="BMJS01000008">
    <property type="protein sequence ID" value="GGF94804.1"/>
    <property type="molecule type" value="Genomic_DNA"/>
</dbReference>
<keyword evidence="5 7" id="KW-1133">Transmembrane helix</keyword>
<evidence type="ECO:0000256" key="4">
    <source>
        <dbReference type="ARBA" id="ARBA00022692"/>
    </source>
</evidence>
<comment type="similarity">
    <text evidence="2">Belongs to the MscS (TC 1.A.23) family.</text>
</comment>
<feature type="transmembrane region" description="Helical" evidence="7">
    <location>
        <begin position="147"/>
        <end position="180"/>
    </location>
</feature>
<name>A0A8J2Z3K8_9GAMM</name>
<dbReference type="SUPFAM" id="SSF82689">
    <property type="entry name" value="Mechanosensitive channel protein MscS (YggB), C-terminal domain"/>
    <property type="match status" value="1"/>
</dbReference>
<organism evidence="10 11">
    <name type="scientific">Cysteiniphilum litorale</name>
    <dbReference type="NCBI Taxonomy" id="2056700"/>
    <lineage>
        <taxon>Bacteria</taxon>
        <taxon>Pseudomonadati</taxon>
        <taxon>Pseudomonadota</taxon>
        <taxon>Gammaproteobacteria</taxon>
        <taxon>Thiotrichales</taxon>
        <taxon>Fastidiosibacteraceae</taxon>
        <taxon>Cysteiniphilum</taxon>
    </lineage>
</organism>
<evidence type="ECO:0000256" key="5">
    <source>
        <dbReference type="ARBA" id="ARBA00022989"/>
    </source>
</evidence>
<evidence type="ECO:0000259" key="8">
    <source>
        <dbReference type="Pfam" id="PF00924"/>
    </source>
</evidence>
<dbReference type="InterPro" id="IPR045042">
    <property type="entry name" value="YnaI-like"/>
</dbReference>
<feature type="transmembrane region" description="Helical" evidence="7">
    <location>
        <begin position="62"/>
        <end position="80"/>
    </location>
</feature>
<proteinExistence type="inferred from homology"/>
<evidence type="ECO:0000256" key="7">
    <source>
        <dbReference type="SAM" id="Phobius"/>
    </source>
</evidence>
<accession>A0A8J2Z3K8</accession>
<dbReference type="Gene3D" id="3.30.70.100">
    <property type="match status" value="1"/>
</dbReference>
<dbReference type="Pfam" id="PF00924">
    <property type="entry name" value="MS_channel_2nd"/>
    <property type="match status" value="1"/>
</dbReference>
<dbReference type="PANTHER" id="PTHR43634">
    <property type="entry name" value="OW CONDUCTANCE MECHANOSENSITIVE CHANNEL"/>
    <property type="match status" value="1"/>
</dbReference>
<dbReference type="InterPro" id="IPR023408">
    <property type="entry name" value="MscS_beta-dom_sf"/>
</dbReference>